<dbReference type="Proteomes" id="UP000838756">
    <property type="component" value="Unassembled WGS sequence"/>
</dbReference>
<proteinExistence type="predicted"/>
<reference evidence="1" key="1">
    <citation type="submission" date="2022-03" db="EMBL/GenBank/DDBJ databases">
        <authorList>
            <person name="Lindestad O."/>
        </authorList>
    </citation>
    <scope>NUCLEOTIDE SEQUENCE</scope>
</reference>
<feature type="non-terminal residue" evidence="1">
    <location>
        <position position="27"/>
    </location>
</feature>
<gene>
    <name evidence="1" type="primary">jg916</name>
    <name evidence="1" type="ORF">PAEG_LOCUS6</name>
</gene>
<sequence>MPSLDLKTFRFHVAENTDAGRAFQTLA</sequence>
<accession>A0A8S4QCM5</accession>
<organism evidence="1 2">
    <name type="scientific">Pararge aegeria aegeria</name>
    <dbReference type="NCBI Taxonomy" id="348720"/>
    <lineage>
        <taxon>Eukaryota</taxon>
        <taxon>Metazoa</taxon>
        <taxon>Ecdysozoa</taxon>
        <taxon>Arthropoda</taxon>
        <taxon>Hexapoda</taxon>
        <taxon>Insecta</taxon>
        <taxon>Pterygota</taxon>
        <taxon>Neoptera</taxon>
        <taxon>Endopterygota</taxon>
        <taxon>Lepidoptera</taxon>
        <taxon>Glossata</taxon>
        <taxon>Ditrysia</taxon>
        <taxon>Papilionoidea</taxon>
        <taxon>Nymphalidae</taxon>
        <taxon>Satyrinae</taxon>
        <taxon>Satyrini</taxon>
        <taxon>Parargina</taxon>
        <taxon>Pararge</taxon>
    </lineage>
</organism>
<comment type="caution">
    <text evidence="1">The sequence shown here is derived from an EMBL/GenBank/DDBJ whole genome shotgun (WGS) entry which is preliminary data.</text>
</comment>
<keyword evidence="2" id="KW-1185">Reference proteome</keyword>
<evidence type="ECO:0000313" key="2">
    <source>
        <dbReference type="Proteomes" id="UP000838756"/>
    </source>
</evidence>
<dbReference type="EMBL" id="CAKXAJ010000033">
    <property type="protein sequence ID" value="CAH2207384.1"/>
    <property type="molecule type" value="Genomic_DNA"/>
</dbReference>
<evidence type="ECO:0000313" key="1">
    <source>
        <dbReference type="EMBL" id="CAH2207384.1"/>
    </source>
</evidence>
<protein>
    <submittedName>
        <fullName evidence="1">Jg916 protein</fullName>
    </submittedName>
</protein>
<name>A0A8S4QCM5_9NEOP</name>
<dbReference type="AlphaFoldDB" id="A0A8S4QCM5"/>